<dbReference type="Proteomes" id="UP000799536">
    <property type="component" value="Unassembled WGS sequence"/>
</dbReference>
<keyword evidence="2" id="KW-0472">Membrane</keyword>
<dbReference type="Pfam" id="PF11807">
    <property type="entry name" value="UstYa"/>
    <property type="match status" value="1"/>
</dbReference>
<keyword evidence="4" id="KW-1185">Reference proteome</keyword>
<gene>
    <name evidence="3" type="ORF">GQ43DRAFT_424245</name>
</gene>
<reference evidence="3" key="1">
    <citation type="journal article" date="2020" name="Stud. Mycol.">
        <title>101 Dothideomycetes genomes: a test case for predicting lifestyles and emergence of pathogens.</title>
        <authorList>
            <person name="Haridas S."/>
            <person name="Albert R."/>
            <person name="Binder M."/>
            <person name="Bloem J."/>
            <person name="Labutti K."/>
            <person name="Salamov A."/>
            <person name="Andreopoulos B."/>
            <person name="Baker S."/>
            <person name="Barry K."/>
            <person name="Bills G."/>
            <person name="Bluhm B."/>
            <person name="Cannon C."/>
            <person name="Castanera R."/>
            <person name="Culley D."/>
            <person name="Daum C."/>
            <person name="Ezra D."/>
            <person name="Gonzalez J."/>
            <person name="Henrissat B."/>
            <person name="Kuo A."/>
            <person name="Liang C."/>
            <person name="Lipzen A."/>
            <person name="Lutzoni F."/>
            <person name="Magnuson J."/>
            <person name="Mondo S."/>
            <person name="Nolan M."/>
            <person name="Ohm R."/>
            <person name="Pangilinan J."/>
            <person name="Park H.-J."/>
            <person name="Ramirez L."/>
            <person name="Alfaro M."/>
            <person name="Sun H."/>
            <person name="Tritt A."/>
            <person name="Yoshinaga Y."/>
            <person name="Zwiers L.-H."/>
            <person name="Turgeon B."/>
            <person name="Goodwin S."/>
            <person name="Spatafora J."/>
            <person name="Crous P."/>
            <person name="Grigoriev I."/>
        </authorList>
    </citation>
    <scope>NUCLEOTIDE SEQUENCE</scope>
    <source>
        <strain evidence="3">ATCC 74209</strain>
    </source>
</reference>
<accession>A0A9P4JED0</accession>
<dbReference type="PANTHER" id="PTHR33365:SF7">
    <property type="entry name" value="TAT PATHWAY SIGNAL SEQUENCE"/>
    <property type="match status" value="1"/>
</dbReference>
<organism evidence="3 4">
    <name type="scientific">Delitschia confertaspora ATCC 74209</name>
    <dbReference type="NCBI Taxonomy" id="1513339"/>
    <lineage>
        <taxon>Eukaryota</taxon>
        <taxon>Fungi</taxon>
        <taxon>Dikarya</taxon>
        <taxon>Ascomycota</taxon>
        <taxon>Pezizomycotina</taxon>
        <taxon>Dothideomycetes</taxon>
        <taxon>Pleosporomycetidae</taxon>
        <taxon>Pleosporales</taxon>
        <taxon>Delitschiaceae</taxon>
        <taxon>Delitschia</taxon>
    </lineage>
</organism>
<dbReference type="EMBL" id="ML994218">
    <property type="protein sequence ID" value="KAF2197595.1"/>
    <property type="molecule type" value="Genomic_DNA"/>
</dbReference>
<evidence type="ECO:0008006" key="5">
    <source>
        <dbReference type="Google" id="ProtNLM"/>
    </source>
</evidence>
<proteinExistence type="inferred from homology"/>
<sequence length="245" mass="28636">MSLLPSHRRSSVDSCEEILLKEKVFNEKSETKEEKKAGRTRFALMVITHLLVAAVYITILSFLMRPKNRDSLIYSPAQSALKFEKKFFNAELNDTNPYKGPPSPEQDAAWRDLLAPTAIRASEETMERINRTSIRLKDGSGYFVTLDVYHQLHCLKYLRHYVHPEYYTINEPNIAEHVDHCLDTLRQYIMCNADVALNTYTWRSNYEKPWPVFTTEHECVDWEALHSWALDHTFDGFDPKLIQHP</sequence>
<keyword evidence="2" id="KW-1133">Transmembrane helix</keyword>
<feature type="transmembrane region" description="Helical" evidence="2">
    <location>
        <begin position="42"/>
        <end position="64"/>
    </location>
</feature>
<evidence type="ECO:0000313" key="3">
    <source>
        <dbReference type="EMBL" id="KAF2197595.1"/>
    </source>
</evidence>
<dbReference type="GO" id="GO:0043386">
    <property type="term" value="P:mycotoxin biosynthetic process"/>
    <property type="evidence" value="ECO:0007669"/>
    <property type="project" value="InterPro"/>
</dbReference>
<dbReference type="PANTHER" id="PTHR33365">
    <property type="entry name" value="YALI0B05434P"/>
    <property type="match status" value="1"/>
</dbReference>
<dbReference type="AlphaFoldDB" id="A0A9P4JED0"/>
<keyword evidence="2" id="KW-0812">Transmembrane</keyword>
<evidence type="ECO:0000313" key="4">
    <source>
        <dbReference type="Proteomes" id="UP000799536"/>
    </source>
</evidence>
<dbReference type="OrthoDB" id="3687641at2759"/>
<evidence type="ECO:0000256" key="1">
    <source>
        <dbReference type="ARBA" id="ARBA00035112"/>
    </source>
</evidence>
<protein>
    <recommendedName>
        <fullName evidence="5">Tat pathway signal sequence</fullName>
    </recommendedName>
</protein>
<name>A0A9P4JED0_9PLEO</name>
<comment type="caution">
    <text evidence="3">The sequence shown here is derived from an EMBL/GenBank/DDBJ whole genome shotgun (WGS) entry which is preliminary data.</text>
</comment>
<evidence type="ECO:0000256" key="2">
    <source>
        <dbReference type="SAM" id="Phobius"/>
    </source>
</evidence>
<dbReference type="InterPro" id="IPR021765">
    <property type="entry name" value="UstYa-like"/>
</dbReference>
<comment type="similarity">
    <text evidence="1">Belongs to the ustYa family.</text>
</comment>